<name>A0A1G7R4R6_9GAMM</name>
<dbReference type="InterPro" id="IPR048342">
    <property type="entry name" value="DUF1285_C"/>
</dbReference>
<sequence>MPINHPPLEPLLGYIEGDGAIPPLEDWHPPLSGEMDLCIRADGRWWHEGEPIARGRLVRLLSTILRREDDGVHYLITPVEKWRIAVEDCAFLIVDADHQDGVWTLTTNVGDRLTLDGDHRLSLDQDIPSVPVRFGLAARLHRNVYYRLVEQAESRTVNEDGAPQQELGIESAGVWQPLGRFSEEGT</sequence>
<dbReference type="STRING" id="284577.SAMN05216571_10439"/>
<evidence type="ECO:0000259" key="1">
    <source>
        <dbReference type="Pfam" id="PF06938"/>
    </source>
</evidence>
<keyword evidence="4" id="KW-1185">Reference proteome</keyword>
<dbReference type="InterPro" id="IPR010707">
    <property type="entry name" value="DUF1285"/>
</dbReference>
<dbReference type="Gene3D" id="3.10.540.10">
    <property type="entry name" value="duf1285 like domain"/>
    <property type="match status" value="1"/>
</dbReference>
<dbReference type="Pfam" id="PF06938">
    <property type="entry name" value="DUF1285_N"/>
    <property type="match status" value="1"/>
</dbReference>
<reference evidence="3 4" key="1">
    <citation type="submission" date="2016-10" db="EMBL/GenBank/DDBJ databases">
        <authorList>
            <person name="de Groot N.N."/>
        </authorList>
    </citation>
    <scope>NUCLEOTIDE SEQUENCE [LARGE SCALE GENOMIC DNA]</scope>
    <source>
        <strain evidence="3 4">BH539</strain>
    </source>
</reference>
<feature type="domain" description="DUF1285" evidence="1">
    <location>
        <begin position="22"/>
        <end position="88"/>
    </location>
</feature>
<dbReference type="InterPro" id="IPR023361">
    <property type="entry name" value="DUF1285_beta_roll_sf"/>
</dbReference>
<evidence type="ECO:0008006" key="5">
    <source>
        <dbReference type="Google" id="ProtNLM"/>
    </source>
</evidence>
<dbReference type="InterPro" id="IPR048341">
    <property type="entry name" value="DUF1285_N"/>
</dbReference>
<dbReference type="EMBL" id="FNCI01000004">
    <property type="protein sequence ID" value="SDG05781.1"/>
    <property type="molecule type" value="Genomic_DNA"/>
</dbReference>
<evidence type="ECO:0000313" key="4">
    <source>
        <dbReference type="Proteomes" id="UP000198641"/>
    </source>
</evidence>
<dbReference type="RefSeq" id="WP_092524547.1">
    <property type="nucleotide sequence ID" value="NZ_FNCI01000004.1"/>
</dbReference>
<dbReference type="PIRSF" id="PIRSF029557">
    <property type="entry name" value="UCP029557"/>
    <property type="match status" value="1"/>
</dbReference>
<gene>
    <name evidence="3" type="ORF">SAMN05216571_10439</name>
</gene>
<organism evidence="3 4">
    <name type="scientific">Onishia taeanensis</name>
    <dbReference type="NCBI Taxonomy" id="284577"/>
    <lineage>
        <taxon>Bacteria</taxon>
        <taxon>Pseudomonadati</taxon>
        <taxon>Pseudomonadota</taxon>
        <taxon>Gammaproteobacteria</taxon>
        <taxon>Oceanospirillales</taxon>
        <taxon>Halomonadaceae</taxon>
        <taxon>Onishia</taxon>
    </lineage>
</organism>
<evidence type="ECO:0000313" key="3">
    <source>
        <dbReference type="EMBL" id="SDG05781.1"/>
    </source>
</evidence>
<dbReference type="Pfam" id="PF21028">
    <property type="entry name" value="DUF1285_C"/>
    <property type="match status" value="1"/>
</dbReference>
<feature type="domain" description="DUF1285" evidence="2">
    <location>
        <begin position="91"/>
        <end position="176"/>
    </location>
</feature>
<accession>A0A1G7R4R6</accession>
<proteinExistence type="predicted"/>
<protein>
    <recommendedName>
        <fullName evidence="5">DUF1285 domain-containing protein</fullName>
    </recommendedName>
</protein>
<dbReference type="AlphaFoldDB" id="A0A1G7R4R6"/>
<dbReference type="Proteomes" id="UP000198641">
    <property type="component" value="Unassembled WGS sequence"/>
</dbReference>
<dbReference type="Gene3D" id="2.30.270.10">
    <property type="entry name" value="duf1285 protein"/>
    <property type="match status" value="1"/>
</dbReference>
<evidence type="ECO:0000259" key="2">
    <source>
        <dbReference type="Pfam" id="PF21028"/>
    </source>
</evidence>
<dbReference type="OrthoDB" id="3078366at2"/>